<dbReference type="Proteomes" id="UP001431783">
    <property type="component" value="Unassembled WGS sequence"/>
</dbReference>
<keyword evidence="2" id="KW-1185">Reference proteome</keyword>
<reference evidence="1 2" key="1">
    <citation type="submission" date="2023-03" db="EMBL/GenBank/DDBJ databases">
        <title>Genome insight into feeding habits of ladybird beetles.</title>
        <authorList>
            <person name="Li H.-S."/>
            <person name="Huang Y.-H."/>
            <person name="Pang H."/>
        </authorList>
    </citation>
    <scope>NUCLEOTIDE SEQUENCE [LARGE SCALE GENOMIC DNA]</scope>
    <source>
        <strain evidence="1">SYSU_2023b</strain>
        <tissue evidence="1">Whole body</tissue>
    </source>
</reference>
<accession>A0AAW1U815</accession>
<dbReference type="AlphaFoldDB" id="A0AAW1U815"/>
<dbReference type="PANTHER" id="PTHR33480">
    <property type="entry name" value="SET DOMAIN-CONTAINING PROTEIN-RELATED"/>
    <property type="match status" value="1"/>
</dbReference>
<comment type="caution">
    <text evidence="1">The sequence shown here is derived from an EMBL/GenBank/DDBJ whole genome shotgun (WGS) entry which is preliminary data.</text>
</comment>
<name>A0AAW1U815_9CUCU</name>
<evidence type="ECO:0000313" key="1">
    <source>
        <dbReference type="EMBL" id="KAK9876275.1"/>
    </source>
</evidence>
<protein>
    <submittedName>
        <fullName evidence="1">Uncharacterized protein</fullName>
    </submittedName>
</protein>
<organism evidence="1 2">
    <name type="scientific">Henosepilachna vigintioctopunctata</name>
    <dbReference type="NCBI Taxonomy" id="420089"/>
    <lineage>
        <taxon>Eukaryota</taxon>
        <taxon>Metazoa</taxon>
        <taxon>Ecdysozoa</taxon>
        <taxon>Arthropoda</taxon>
        <taxon>Hexapoda</taxon>
        <taxon>Insecta</taxon>
        <taxon>Pterygota</taxon>
        <taxon>Neoptera</taxon>
        <taxon>Endopterygota</taxon>
        <taxon>Coleoptera</taxon>
        <taxon>Polyphaga</taxon>
        <taxon>Cucujiformia</taxon>
        <taxon>Coccinelloidea</taxon>
        <taxon>Coccinellidae</taxon>
        <taxon>Epilachninae</taxon>
        <taxon>Epilachnini</taxon>
        <taxon>Henosepilachna</taxon>
    </lineage>
</organism>
<dbReference type="EMBL" id="JARQZJ010000036">
    <property type="protein sequence ID" value="KAK9876275.1"/>
    <property type="molecule type" value="Genomic_DNA"/>
</dbReference>
<sequence>MAPVLNFSRHMKRHHGNEKDVKKILALPAGHKLRKHLLGALRKQGNFLIYKTLIKPVKTGNKYTSHLPCVNCFGFYSRRSLCRHLKKCTGNKMVNTARAQADAQNFLIGNVPVDSELKKKVFPRMRVDDISFIAKQDIIICAYAAQYLNSHQGDHCVKVASKKMREMGKLLLEVQQLEPSIKNLFMALRPQYFDILVEAMKNIGRCELENGNSFSPSIASNVGNALKQCCEEALSFRWKRETQNEIILEEEHIDQIKILIVLLETQWKQSVSNLIDKDIHEYKLKNITLILLAEDVRKMTDYLTEAANIAITALETDNEDLYAYQTSLETIFCRLVLLNRRSFEEIQALPTELYKSTFNVSKEKQEEVDRLLAKPEKILMNNFKRIFIQGKKSNVPVLFSDDMQKHIDILLKYRENIVQKSNPYLFGNPLTSQPIIGHKVFRKYVISAGIQNTTFFTYTKLKKYIATLSQLFTMNVSDIEQLASFLGLILGVDISSYKLEDKLNQITRISKLLILMEENRILGIWGKKLGDIIDLNEDLLSTEIDKSITPLRTTVDFAEFNKNNQGSSNNSQCGIKLQRENRKGKKRIIIRWSSNQKEAVETYFSQHINEKRPPRKRECIRLKSLYPELLANKDWLKIKVFVQNKYTKK</sequence>
<gene>
    <name evidence="1" type="ORF">WA026_012574</name>
</gene>
<proteinExistence type="predicted"/>
<dbReference type="PANTHER" id="PTHR33480:SF1">
    <property type="entry name" value="TYR RECOMBINASE DOMAIN-CONTAINING PROTEIN"/>
    <property type="match status" value="1"/>
</dbReference>
<evidence type="ECO:0000313" key="2">
    <source>
        <dbReference type="Proteomes" id="UP001431783"/>
    </source>
</evidence>